<dbReference type="HOGENOM" id="CLU_109313_0_0_9"/>
<dbReference type="AlphaFoldDB" id="Q5WAD2"/>
<evidence type="ECO:0000256" key="3">
    <source>
        <dbReference type="ARBA" id="ARBA00022989"/>
    </source>
</evidence>
<dbReference type="eggNOG" id="ENOG5030CYC">
    <property type="taxonomic scope" value="Bacteria"/>
</dbReference>
<comment type="subcellular location">
    <subcellularLocation>
        <location evidence="1">Membrane</location>
        <topology evidence="1">Multi-pass membrane protein</topology>
    </subcellularLocation>
</comment>
<evidence type="ECO:0000313" key="7">
    <source>
        <dbReference type="EMBL" id="BAD62628.1"/>
    </source>
</evidence>
<feature type="transmembrane region" description="Helical" evidence="5">
    <location>
        <begin position="175"/>
        <end position="199"/>
    </location>
</feature>
<evidence type="ECO:0000256" key="5">
    <source>
        <dbReference type="SAM" id="Phobius"/>
    </source>
</evidence>
<dbReference type="KEGG" id="bcl:ABC0085"/>
<protein>
    <recommendedName>
        <fullName evidence="6">Yip1 domain-containing protein</fullName>
    </recommendedName>
</protein>
<feature type="transmembrane region" description="Helical" evidence="5">
    <location>
        <begin position="81"/>
        <end position="107"/>
    </location>
</feature>
<feature type="transmembrane region" description="Helical" evidence="5">
    <location>
        <begin position="211"/>
        <end position="235"/>
    </location>
</feature>
<dbReference type="InterPro" id="IPR006977">
    <property type="entry name" value="Yip1_dom"/>
</dbReference>
<sequence>MLSLHQLKRDYDTIRVQVKKGGISKNMQNWFKVWIRPRQVVADELKTAREKKQTWNYLLIAYVSAVLSTFTNFSSGVVPTFAYVIVFALLTSIVVAPISLYVLSWLYKWVGSWLGGKGTALDLRVATVHTSMIPLIIHGLISIPFILVIGETYYWFDLESILLGIEIALSPLQLWAQNILGLISLTAGIWTFVLLMHGIGEAHQFSAWKSVLVVLILGAMLVVIAVVVSFLLAIVGAL</sequence>
<dbReference type="GO" id="GO:0016020">
    <property type="term" value="C:membrane"/>
    <property type="evidence" value="ECO:0007669"/>
    <property type="project" value="UniProtKB-SubCell"/>
</dbReference>
<dbReference type="Pfam" id="PF04893">
    <property type="entry name" value="Yip1"/>
    <property type="match status" value="1"/>
</dbReference>
<feature type="transmembrane region" description="Helical" evidence="5">
    <location>
        <begin position="55"/>
        <end position="75"/>
    </location>
</feature>
<evidence type="ECO:0000256" key="2">
    <source>
        <dbReference type="ARBA" id="ARBA00022692"/>
    </source>
</evidence>
<feature type="domain" description="Yip1" evidence="6">
    <location>
        <begin position="32"/>
        <end position="226"/>
    </location>
</feature>
<feature type="transmembrane region" description="Helical" evidence="5">
    <location>
        <begin position="133"/>
        <end position="155"/>
    </location>
</feature>
<keyword evidence="8" id="KW-1185">Reference proteome</keyword>
<keyword evidence="2 5" id="KW-0812">Transmembrane</keyword>
<organism evidence="7 8">
    <name type="scientific">Shouchella clausii (strain KSM-K16)</name>
    <name type="common">Alkalihalobacillus clausii</name>
    <dbReference type="NCBI Taxonomy" id="66692"/>
    <lineage>
        <taxon>Bacteria</taxon>
        <taxon>Bacillati</taxon>
        <taxon>Bacillota</taxon>
        <taxon>Bacilli</taxon>
        <taxon>Bacillales</taxon>
        <taxon>Bacillaceae</taxon>
        <taxon>Shouchella</taxon>
    </lineage>
</organism>
<evidence type="ECO:0000256" key="1">
    <source>
        <dbReference type="ARBA" id="ARBA00004141"/>
    </source>
</evidence>
<evidence type="ECO:0000256" key="4">
    <source>
        <dbReference type="ARBA" id="ARBA00023136"/>
    </source>
</evidence>
<proteinExistence type="predicted"/>
<reference evidence="8" key="4">
    <citation type="submission" date="2003-10" db="EMBL/GenBank/DDBJ databases">
        <title>The complete genome sequence of the alkaliphilic Bacillus clausii KSM-K16.</title>
        <authorList>
            <person name="Takaki Y."/>
            <person name="Kageyama Y."/>
            <person name="Shimamura S."/>
            <person name="Suzuki H."/>
            <person name="Nishi S."/>
            <person name="Hatada Y."/>
            <person name="Kawai S."/>
            <person name="Ito S."/>
            <person name="Horikoshi K."/>
        </authorList>
    </citation>
    <scope>NUCLEOTIDE SEQUENCE [LARGE SCALE GENOMIC DNA]</scope>
    <source>
        <strain evidence="8">KSM-K16</strain>
    </source>
</reference>
<dbReference type="EMBL" id="AP006627">
    <property type="protein sequence ID" value="BAD62628.1"/>
    <property type="molecule type" value="Genomic_DNA"/>
</dbReference>
<keyword evidence="3 5" id="KW-1133">Transmembrane helix</keyword>
<name>Q5WAD2_SHOC1</name>
<dbReference type="Proteomes" id="UP000001168">
    <property type="component" value="Chromosome"/>
</dbReference>
<keyword evidence="4 5" id="KW-0472">Membrane</keyword>
<accession>Q5WAD2</accession>
<reference evidence="7 8" key="2">
    <citation type="journal article" date="1995" name="Appl. Microbiol. Biotechnol.">
        <title>Purification and properties of an alkaline protease from alkalophilic Bacillus sp. KSM-K16.</title>
        <authorList>
            <person name="Kobayashi T."/>
            <person name="Hakamada Y."/>
            <person name="Adachi S."/>
            <person name="Hitomi J."/>
            <person name="Yoshimatsu T."/>
            <person name="Koike K."/>
            <person name="Kawai S."/>
            <person name="Ito S."/>
        </authorList>
    </citation>
    <scope>NUCLEOTIDE SEQUENCE [LARGE SCALE GENOMIC DNA]</scope>
    <source>
        <strain evidence="7 8">KSM-K16</strain>
    </source>
</reference>
<reference evidence="7 8" key="1">
    <citation type="journal article" date="1994" name="J. Ferment. Bioeng.">
        <title>Molecular cloning and nucleotide sequence of the gene for an alkaline protease from the alkalophilic Bacillus sp. KSM-K16.</title>
        <authorList>
            <person name="Hakamada Y."/>
            <person name="Kobayashi T."/>
            <person name="Hitomi J."/>
            <person name="Kawai S."/>
            <person name="Ito S."/>
        </authorList>
    </citation>
    <scope>NUCLEOTIDE SEQUENCE [LARGE SCALE GENOMIC DNA]</scope>
    <source>
        <strain evidence="7 8">KSM-K16</strain>
    </source>
</reference>
<evidence type="ECO:0000313" key="8">
    <source>
        <dbReference type="Proteomes" id="UP000001168"/>
    </source>
</evidence>
<gene>
    <name evidence="7" type="ordered locus">ABC0085</name>
</gene>
<evidence type="ECO:0000259" key="6">
    <source>
        <dbReference type="Pfam" id="PF04893"/>
    </source>
</evidence>
<reference evidence="7 8" key="3">
    <citation type="journal article" date="1997" name="Protein Eng.">
        <title>High-resolution crystal structure of M-protease: phylogeny aided analysis of the high-alkaline adaptation mechanism.</title>
        <authorList>
            <person name="Shirai T."/>
            <person name="Suzuki A."/>
            <person name="Yamane T."/>
            <person name="Ashida T."/>
            <person name="Kobayashi T."/>
            <person name="Ito S."/>
        </authorList>
    </citation>
    <scope>NUCLEOTIDE SEQUENCE [LARGE SCALE GENOMIC DNA]</scope>
    <source>
        <strain evidence="7 8">KSM-K16</strain>
    </source>
</reference>
<reference evidence="7 8" key="5">
    <citation type="journal article" date="2007" name="Extremophiles">
        <title>Intragenomic diversity of the V1 regions of 16S rRNA genes in high-alkaline protease-producing Bacillus clausii spp.</title>
        <authorList>
            <person name="Kageyama Y."/>
            <person name="Takaki Y."/>
            <person name="Shimamura S."/>
            <person name="Nishi S."/>
            <person name="Nogi Y."/>
            <person name="Uchimura K."/>
            <person name="Kobayashi T."/>
            <person name="Hitomi J."/>
            <person name="Ozaki K."/>
            <person name="Kawai S."/>
            <person name="Ito S."/>
            <person name="Horikoshi K."/>
        </authorList>
    </citation>
    <scope>NUCLEOTIDE SEQUENCE [LARGE SCALE GENOMIC DNA]</scope>
    <source>
        <strain evidence="7 8">KSM-K16</strain>
    </source>
</reference>